<reference evidence="3" key="1">
    <citation type="journal article" date="2019" name="Int. J. Syst. Evol. Microbiol.">
        <title>The Global Catalogue of Microorganisms (GCM) 10K type strain sequencing project: providing services to taxonomists for standard genome sequencing and annotation.</title>
        <authorList>
            <consortium name="The Broad Institute Genomics Platform"/>
            <consortium name="The Broad Institute Genome Sequencing Center for Infectious Disease"/>
            <person name="Wu L."/>
            <person name="Ma J."/>
        </authorList>
    </citation>
    <scope>NUCLEOTIDE SEQUENCE [LARGE SCALE GENOMIC DNA]</scope>
    <source>
        <strain evidence="3">JCM 16904</strain>
    </source>
</reference>
<evidence type="ECO:0000313" key="2">
    <source>
        <dbReference type="EMBL" id="GAA3653244.1"/>
    </source>
</evidence>
<keyword evidence="3" id="KW-1185">Reference proteome</keyword>
<feature type="region of interest" description="Disordered" evidence="1">
    <location>
        <begin position="8"/>
        <end position="43"/>
    </location>
</feature>
<accession>A0ABP7BAD4</accession>
<evidence type="ECO:0000256" key="1">
    <source>
        <dbReference type="SAM" id="MobiDB-lite"/>
    </source>
</evidence>
<comment type="caution">
    <text evidence="2">The sequence shown here is derived from an EMBL/GenBank/DDBJ whole genome shotgun (WGS) entry which is preliminary data.</text>
</comment>
<gene>
    <name evidence="2" type="ORF">GCM10022224_015310</name>
</gene>
<protein>
    <submittedName>
        <fullName evidence="2">Uncharacterized protein</fullName>
    </submittedName>
</protein>
<evidence type="ECO:0000313" key="3">
    <source>
        <dbReference type="Proteomes" id="UP001500902"/>
    </source>
</evidence>
<proteinExistence type="predicted"/>
<dbReference type="Proteomes" id="UP001500902">
    <property type="component" value="Unassembled WGS sequence"/>
</dbReference>
<name>A0ABP7BAD4_9ACTN</name>
<sequence length="64" mass="6372">MLVVVVRVGTGKGLDGRGGGGEGRQQQGSGGDQHAQGSTQHHISIRKGMIATLSGKGVTGVTFG</sequence>
<dbReference type="EMBL" id="BAAAZP010000022">
    <property type="protein sequence ID" value="GAA3653244.1"/>
    <property type="molecule type" value="Genomic_DNA"/>
</dbReference>
<feature type="compositionally biased region" description="Gly residues" evidence="1">
    <location>
        <begin position="10"/>
        <end position="31"/>
    </location>
</feature>
<organism evidence="2 3">
    <name type="scientific">Nonomuraea antimicrobica</name>
    <dbReference type="NCBI Taxonomy" id="561173"/>
    <lineage>
        <taxon>Bacteria</taxon>
        <taxon>Bacillati</taxon>
        <taxon>Actinomycetota</taxon>
        <taxon>Actinomycetes</taxon>
        <taxon>Streptosporangiales</taxon>
        <taxon>Streptosporangiaceae</taxon>
        <taxon>Nonomuraea</taxon>
    </lineage>
</organism>